<dbReference type="Proteomes" id="UP000184139">
    <property type="component" value="Unassembled WGS sequence"/>
</dbReference>
<proteinExistence type="predicted"/>
<dbReference type="RefSeq" id="WP_073376281.1">
    <property type="nucleotide sequence ID" value="NZ_FQXS01000013.1"/>
</dbReference>
<feature type="region of interest" description="Disordered" evidence="1">
    <location>
        <begin position="117"/>
        <end position="136"/>
    </location>
</feature>
<feature type="signal peptide" evidence="2">
    <location>
        <begin position="1"/>
        <end position="22"/>
    </location>
</feature>
<keyword evidence="4" id="KW-1185">Reference proteome</keyword>
<evidence type="ECO:0000256" key="1">
    <source>
        <dbReference type="SAM" id="MobiDB-lite"/>
    </source>
</evidence>
<evidence type="ECO:0000313" key="4">
    <source>
        <dbReference type="Proteomes" id="UP000184139"/>
    </source>
</evidence>
<protein>
    <recommendedName>
        <fullName evidence="5">DUF3617 family protein</fullName>
    </recommendedName>
</protein>
<name>A0A1M5WL30_9BACT</name>
<dbReference type="InterPro" id="IPR022061">
    <property type="entry name" value="DUF3617"/>
</dbReference>
<sequence>MGKLLMAIGVVWCLLPAVGAKALDFQPGQYQITSTAEIPGMPAMPAQQTVQCLTEQDPVSADMVGSGCSISDLKTSGNTVSWAMTCDQQGTKATGTGRITYQNDSFSGVFTTTMDTPGGPVTITTKSNGTRIGPCP</sequence>
<keyword evidence="2" id="KW-0732">Signal</keyword>
<feature type="chain" id="PRO_5012477524" description="DUF3617 family protein" evidence="2">
    <location>
        <begin position="23"/>
        <end position="136"/>
    </location>
</feature>
<reference evidence="3 4" key="1">
    <citation type="submission" date="2016-11" db="EMBL/GenBank/DDBJ databases">
        <authorList>
            <person name="Jaros S."/>
            <person name="Januszkiewicz K."/>
            <person name="Wedrychowicz H."/>
        </authorList>
    </citation>
    <scope>NUCLEOTIDE SEQUENCE [LARGE SCALE GENOMIC DNA]</scope>
    <source>
        <strain evidence="3 4">DSM 9705</strain>
    </source>
</reference>
<evidence type="ECO:0000256" key="2">
    <source>
        <dbReference type="SAM" id="SignalP"/>
    </source>
</evidence>
<gene>
    <name evidence="3" type="ORF">SAMN02745124_02385</name>
</gene>
<accession>A0A1M5WL30</accession>
<dbReference type="AlphaFoldDB" id="A0A1M5WL30"/>
<dbReference type="Pfam" id="PF12276">
    <property type="entry name" value="DUF3617"/>
    <property type="match status" value="1"/>
</dbReference>
<dbReference type="EMBL" id="FQXS01000013">
    <property type="protein sequence ID" value="SHH88266.1"/>
    <property type="molecule type" value="Genomic_DNA"/>
</dbReference>
<evidence type="ECO:0000313" key="3">
    <source>
        <dbReference type="EMBL" id="SHH88266.1"/>
    </source>
</evidence>
<evidence type="ECO:0008006" key="5">
    <source>
        <dbReference type="Google" id="ProtNLM"/>
    </source>
</evidence>
<dbReference type="OrthoDB" id="9180646at2"/>
<organism evidence="3 4">
    <name type="scientific">Desulfofustis glycolicus DSM 9705</name>
    <dbReference type="NCBI Taxonomy" id="1121409"/>
    <lineage>
        <taxon>Bacteria</taxon>
        <taxon>Pseudomonadati</taxon>
        <taxon>Thermodesulfobacteriota</taxon>
        <taxon>Desulfobulbia</taxon>
        <taxon>Desulfobulbales</taxon>
        <taxon>Desulfocapsaceae</taxon>
        <taxon>Desulfofustis</taxon>
    </lineage>
</organism>